<protein>
    <submittedName>
        <fullName evidence="10">TRK potassium uptake system protein</fullName>
    </submittedName>
</protein>
<dbReference type="PANTHER" id="PTHR32024">
    <property type="entry name" value="TRK SYSTEM POTASSIUM UPTAKE PROTEIN TRKG-RELATED"/>
    <property type="match status" value="1"/>
</dbReference>
<dbReference type="Proteomes" id="UP000003781">
    <property type="component" value="Unassembled WGS sequence"/>
</dbReference>
<dbReference type="RefSeq" id="WP_008274907.1">
    <property type="nucleotide sequence ID" value="NZ_AAXW01000009.1"/>
</dbReference>
<feature type="transmembrane region" description="Helical" evidence="9">
    <location>
        <begin position="238"/>
        <end position="262"/>
    </location>
</feature>
<evidence type="ECO:0000256" key="5">
    <source>
        <dbReference type="ARBA" id="ARBA00022692"/>
    </source>
</evidence>
<gene>
    <name evidence="10" type="ORF">CY0110_00620</name>
</gene>
<keyword evidence="4" id="KW-1003">Cell membrane</keyword>
<keyword evidence="6 9" id="KW-1133">Transmembrane helix</keyword>
<dbReference type="GO" id="GO:0005886">
    <property type="term" value="C:plasma membrane"/>
    <property type="evidence" value="ECO:0007669"/>
    <property type="project" value="UniProtKB-SubCell"/>
</dbReference>
<feature type="transmembrane region" description="Helical" evidence="9">
    <location>
        <begin position="146"/>
        <end position="163"/>
    </location>
</feature>
<dbReference type="EMBL" id="AAXW01000009">
    <property type="protein sequence ID" value="EAZ92116.1"/>
    <property type="molecule type" value="Genomic_DNA"/>
</dbReference>
<comment type="caution">
    <text evidence="10">The sequence shown here is derived from an EMBL/GenBank/DDBJ whole genome shotgun (WGS) entry which is preliminary data.</text>
</comment>
<feature type="transmembrane region" description="Helical" evidence="9">
    <location>
        <begin position="464"/>
        <end position="486"/>
    </location>
</feature>
<comment type="subcellular location">
    <subcellularLocation>
        <location evidence="1">Cell membrane</location>
        <topology evidence="1">Multi-pass membrane protein</topology>
    </subcellularLocation>
</comment>
<evidence type="ECO:0000256" key="4">
    <source>
        <dbReference type="ARBA" id="ARBA00022475"/>
    </source>
</evidence>
<reference evidence="10 11" key="1">
    <citation type="submission" date="2007-03" db="EMBL/GenBank/DDBJ databases">
        <authorList>
            <person name="Stal L."/>
            <person name="Ferriera S."/>
            <person name="Johnson J."/>
            <person name="Kravitz S."/>
            <person name="Beeson K."/>
            <person name="Sutton G."/>
            <person name="Rogers Y.-H."/>
            <person name="Friedman R."/>
            <person name="Frazier M."/>
            <person name="Venter J.C."/>
        </authorList>
    </citation>
    <scope>NUCLEOTIDE SEQUENCE [LARGE SCALE GENOMIC DNA]</scope>
    <source>
        <strain evidence="10 11">CCY0110</strain>
    </source>
</reference>
<keyword evidence="8 9" id="KW-0472">Membrane</keyword>
<dbReference type="AlphaFoldDB" id="A3IND9"/>
<evidence type="ECO:0000256" key="8">
    <source>
        <dbReference type="ARBA" id="ARBA00023136"/>
    </source>
</evidence>
<evidence type="ECO:0000256" key="6">
    <source>
        <dbReference type="ARBA" id="ARBA00022989"/>
    </source>
</evidence>
<feature type="transmembrane region" description="Helical" evidence="9">
    <location>
        <begin position="282"/>
        <end position="299"/>
    </location>
</feature>
<accession>A3IND9</accession>
<evidence type="ECO:0000256" key="2">
    <source>
        <dbReference type="ARBA" id="ARBA00009137"/>
    </source>
</evidence>
<evidence type="ECO:0000256" key="3">
    <source>
        <dbReference type="ARBA" id="ARBA00022448"/>
    </source>
</evidence>
<feature type="transmembrane region" description="Helical" evidence="9">
    <location>
        <begin position="74"/>
        <end position="95"/>
    </location>
</feature>
<organism evidence="10 11">
    <name type="scientific">Crocosphaera chwakensis CCY0110</name>
    <dbReference type="NCBI Taxonomy" id="391612"/>
    <lineage>
        <taxon>Bacteria</taxon>
        <taxon>Bacillati</taxon>
        <taxon>Cyanobacteriota</taxon>
        <taxon>Cyanophyceae</taxon>
        <taxon>Oscillatoriophycideae</taxon>
        <taxon>Chroococcales</taxon>
        <taxon>Aphanothecaceae</taxon>
        <taxon>Crocosphaera</taxon>
        <taxon>Crocosphaera chwakensis</taxon>
    </lineage>
</organism>
<keyword evidence="3" id="KW-0813">Transport</keyword>
<evidence type="ECO:0000313" key="10">
    <source>
        <dbReference type="EMBL" id="EAZ92116.1"/>
    </source>
</evidence>
<dbReference type="GO" id="GO:0008324">
    <property type="term" value="F:monoatomic cation transmembrane transporter activity"/>
    <property type="evidence" value="ECO:0007669"/>
    <property type="project" value="InterPro"/>
</dbReference>
<feature type="transmembrane region" description="Helical" evidence="9">
    <location>
        <begin position="404"/>
        <end position="426"/>
    </location>
</feature>
<name>A3IND9_9CHRO</name>
<sequence length="495" mass="55334">MKTILRDIGLFLHVPGIMALISIPVCLLSREMYALTPLLTCTAASLTIGQLLYRFTNIKIKTSSRIPHAMITAALGWFLLPLFCAIPLLMTANASDLSPDFSTTILMFQNPWNCMFEAFSGFTSTGLSMALNYNELPHTMQWWRSLMEWVGGVGVIVLVISLLEPATEPYKLYNAEGRSQRIGLTLTQTVKRIWWIYLIYTIGSIFLFRMVGMSWWEALNHGMTGIATGGFSVTENSIANYGVAVKLAVIIVMILGAISFSVHYQFLRRRKLFAFWSDNQHQALWILLLGGTLLLWGFNRLAFRHIPWIDILFQWTSALSTCGFGTISVKSWDGGAKLLMTLIMLIGGAAGSTAGGIKLSRFVTVVKAVIWRFRRIALRPHEMMCYELDGKIVKESEANRRVEAAAVLAFLWLSVVVGGIFILQYLKLPTYDLIDVIFEVASATSGVGLSTGITHPDLPWLGKLTLICLMWIGRLEIIPVLLLLSLPIKTLINWK</sequence>
<keyword evidence="11" id="KW-1185">Reference proteome</keyword>
<evidence type="ECO:0000256" key="9">
    <source>
        <dbReference type="SAM" id="Phobius"/>
    </source>
</evidence>
<evidence type="ECO:0000256" key="7">
    <source>
        <dbReference type="ARBA" id="ARBA00023065"/>
    </source>
</evidence>
<dbReference type="GO" id="GO:0030001">
    <property type="term" value="P:metal ion transport"/>
    <property type="evidence" value="ECO:0007669"/>
    <property type="project" value="UniProtKB-ARBA"/>
</dbReference>
<feature type="transmembrane region" description="Helical" evidence="9">
    <location>
        <begin position="7"/>
        <end position="27"/>
    </location>
</feature>
<dbReference type="eggNOG" id="COG0168">
    <property type="taxonomic scope" value="Bacteria"/>
</dbReference>
<keyword evidence="7" id="KW-0406">Ion transport</keyword>
<feature type="transmembrane region" description="Helical" evidence="9">
    <location>
        <begin position="338"/>
        <end position="357"/>
    </location>
</feature>
<evidence type="ECO:0000313" key="11">
    <source>
        <dbReference type="Proteomes" id="UP000003781"/>
    </source>
</evidence>
<dbReference type="Pfam" id="PF02386">
    <property type="entry name" value="TrkH"/>
    <property type="match status" value="1"/>
</dbReference>
<feature type="transmembrane region" description="Helical" evidence="9">
    <location>
        <begin position="33"/>
        <end position="53"/>
    </location>
</feature>
<comment type="similarity">
    <text evidence="2">Belongs to the TrkH potassium transport family.</text>
</comment>
<evidence type="ECO:0000256" key="1">
    <source>
        <dbReference type="ARBA" id="ARBA00004651"/>
    </source>
</evidence>
<dbReference type="PANTHER" id="PTHR32024:SF2">
    <property type="entry name" value="TRK SYSTEM POTASSIUM UPTAKE PROTEIN TRKG-RELATED"/>
    <property type="match status" value="1"/>
</dbReference>
<proteinExistence type="inferred from homology"/>
<dbReference type="InterPro" id="IPR003445">
    <property type="entry name" value="Cat_transpt"/>
</dbReference>
<feature type="transmembrane region" description="Helical" evidence="9">
    <location>
        <begin position="194"/>
        <end position="217"/>
    </location>
</feature>
<keyword evidence="5 9" id="KW-0812">Transmembrane</keyword>